<dbReference type="EMBL" id="BORT01000001">
    <property type="protein sequence ID" value="GIO45549.1"/>
    <property type="molecule type" value="Genomic_DNA"/>
</dbReference>
<dbReference type="InterPro" id="IPR027417">
    <property type="entry name" value="P-loop_NTPase"/>
</dbReference>
<evidence type="ECO:0000313" key="1">
    <source>
        <dbReference type="EMBL" id="GIO45549.1"/>
    </source>
</evidence>
<reference evidence="1 2" key="1">
    <citation type="submission" date="2021-03" db="EMBL/GenBank/DDBJ databases">
        <title>Antimicrobial resistance genes in bacteria isolated from Japanese honey, and their potential for conferring macrolide and lincosamide resistance in the American foulbrood pathogen Paenibacillus larvae.</title>
        <authorList>
            <person name="Okamoto M."/>
            <person name="Kumagai M."/>
            <person name="Kanamori H."/>
            <person name="Takamatsu D."/>
        </authorList>
    </citation>
    <scope>NUCLEOTIDE SEQUENCE [LARGE SCALE GENOMIC DNA]</scope>
    <source>
        <strain evidence="1 2">J34TS1</strain>
    </source>
</reference>
<sequence length="523" mass="60177">MDNQQEVKIVFIGESGCGKSTLIRHLAESPNELKYASSKDGHAGTTKVTIEYLFGDYKYITVNSVFCNIKYSKDSDLVFLGDPEFEAFLSNIEVMQTLDRSSDNYEQLINDYAKEYLNGKSLKEVFDIINNPNTFFNRITMQVPANKELYTQMKVNDIDELRIVDTRGLGDQDDIERVIPFAGADAIIIVGKNETPSPVILQGLIKVCQDYKHLPVLFIGKHAINEDEVNITSIDSVEDYLSRLIKFNKNPDCSIRRLYADVCEEHLELIKPVQDVMKECRINNVPYINSLAFSTAKESNYYKFYVPACIQIFSNCIKTISSYQVAQKDVSNQLRNSKANLFHSMFTKDVLDSVINYLSIEPKNYNRYVDFLSVAKGLSERHGSPLEYSYNCVAATMHAMLKTAIDRAIISVDNTISNDILLFFFNRVLQHNSYNWYWGYDNGYYYTIINFSYRVVQDCKKKLQERNLKLDQVVCTRFGKQYDQYDSIKILLFEESLNMLINKMDSDIDVNNYFSSILDADPV</sequence>
<protein>
    <submittedName>
        <fullName evidence="1">Uncharacterized protein</fullName>
    </submittedName>
</protein>
<gene>
    <name evidence="1" type="ORF">J34TS1_03140</name>
</gene>
<name>A0A920CQ21_9BACL</name>
<evidence type="ECO:0000313" key="2">
    <source>
        <dbReference type="Proteomes" id="UP000682811"/>
    </source>
</evidence>
<dbReference type="Proteomes" id="UP000682811">
    <property type="component" value="Unassembled WGS sequence"/>
</dbReference>
<accession>A0A920CQ21</accession>
<keyword evidence="2" id="KW-1185">Reference proteome</keyword>
<dbReference type="RefSeq" id="WP_212976708.1">
    <property type="nucleotide sequence ID" value="NZ_AP025343.1"/>
</dbReference>
<dbReference type="AlphaFoldDB" id="A0A920CQ21"/>
<comment type="caution">
    <text evidence="1">The sequence shown here is derived from an EMBL/GenBank/DDBJ whole genome shotgun (WGS) entry which is preliminary data.</text>
</comment>
<organism evidence="1 2">
    <name type="scientific">Paenibacillus azoreducens</name>
    <dbReference type="NCBI Taxonomy" id="116718"/>
    <lineage>
        <taxon>Bacteria</taxon>
        <taxon>Bacillati</taxon>
        <taxon>Bacillota</taxon>
        <taxon>Bacilli</taxon>
        <taxon>Bacillales</taxon>
        <taxon>Paenibacillaceae</taxon>
        <taxon>Paenibacillus</taxon>
    </lineage>
</organism>
<dbReference type="SUPFAM" id="SSF52540">
    <property type="entry name" value="P-loop containing nucleoside triphosphate hydrolases"/>
    <property type="match status" value="1"/>
</dbReference>
<dbReference type="Gene3D" id="3.40.50.300">
    <property type="entry name" value="P-loop containing nucleotide triphosphate hydrolases"/>
    <property type="match status" value="1"/>
</dbReference>
<proteinExistence type="predicted"/>